<evidence type="ECO:0000313" key="12">
    <source>
        <dbReference type="EMBL" id="KAK7709990.1"/>
    </source>
</evidence>
<evidence type="ECO:0000256" key="8">
    <source>
        <dbReference type="ARBA" id="ARBA00023136"/>
    </source>
</evidence>
<feature type="region of interest" description="Disordered" evidence="11">
    <location>
        <begin position="110"/>
        <end position="232"/>
    </location>
</feature>
<evidence type="ECO:0000256" key="9">
    <source>
        <dbReference type="ARBA" id="ARBA00023239"/>
    </source>
</evidence>
<dbReference type="PANTHER" id="PTHR12743">
    <property type="entry name" value="CYTOCHROME C1 HEME LYASE"/>
    <property type="match status" value="1"/>
</dbReference>
<dbReference type="EC" id="4.4.1.17" evidence="10"/>
<feature type="region of interest" description="Disordered" evidence="11">
    <location>
        <begin position="53"/>
        <end position="78"/>
    </location>
</feature>
<organism evidence="12 13">
    <name type="scientific">Diaporthe eres</name>
    <name type="common">Phomopsis oblonga</name>
    <dbReference type="NCBI Taxonomy" id="83184"/>
    <lineage>
        <taxon>Eukaryota</taxon>
        <taxon>Fungi</taxon>
        <taxon>Dikarya</taxon>
        <taxon>Ascomycota</taxon>
        <taxon>Pezizomycotina</taxon>
        <taxon>Sordariomycetes</taxon>
        <taxon>Sordariomycetidae</taxon>
        <taxon>Diaporthales</taxon>
        <taxon>Diaporthaceae</taxon>
        <taxon>Diaporthe</taxon>
        <taxon>Diaporthe eres species complex</taxon>
    </lineage>
</organism>
<comment type="subcellular location">
    <subcellularLocation>
        <location evidence="1 10">Mitochondrion inner membrane</location>
    </subcellularLocation>
</comment>
<comment type="catalytic activity">
    <reaction evidence="10">
        <text>holo-[cytochrome c] = apo-[cytochrome c] + heme b</text>
        <dbReference type="Rhea" id="RHEA:22648"/>
        <dbReference type="Rhea" id="RHEA-COMP:10725"/>
        <dbReference type="Rhea" id="RHEA-COMP:10726"/>
        <dbReference type="ChEBI" id="CHEBI:29950"/>
        <dbReference type="ChEBI" id="CHEBI:60344"/>
        <dbReference type="ChEBI" id="CHEBI:83739"/>
        <dbReference type="EC" id="4.4.1.17"/>
    </reaction>
</comment>
<evidence type="ECO:0000256" key="10">
    <source>
        <dbReference type="RuleBase" id="RU363130"/>
    </source>
</evidence>
<keyword evidence="5 10" id="KW-0999">Mitochondrion inner membrane</keyword>
<keyword evidence="13" id="KW-1185">Reference proteome</keyword>
<dbReference type="Proteomes" id="UP001430848">
    <property type="component" value="Unassembled WGS sequence"/>
</dbReference>
<evidence type="ECO:0000313" key="13">
    <source>
        <dbReference type="Proteomes" id="UP001430848"/>
    </source>
</evidence>
<dbReference type="PROSITE" id="PS00822">
    <property type="entry name" value="CYTO_HEME_LYASE_2"/>
    <property type="match status" value="1"/>
</dbReference>
<evidence type="ECO:0000256" key="2">
    <source>
        <dbReference type="ARBA" id="ARBA00007255"/>
    </source>
</evidence>
<dbReference type="Pfam" id="PF01265">
    <property type="entry name" value="Cyto_heme_lyase"/>
    <property type="match status" value="1"/>
</dbReference>
<dbReference type="PROSITE" id="PS00821">
    <property type="entry name" value="CYTO_HEME_LYASE_1"/>
    <property type="match status" value="1"/>
</dbReference>
<keyword evidence="9 10" id="KW-0456">Lyase</keyword>
<keyword evidence="3 10" id="KW-0349">Heme</keyword>
<feature type="compositionally biased region" description="Low complexity" evidence="11">
    <location>
        <begin position="152"/>
        <end position="175"/>
    </location>
</feature>
<evidence type="ECO:0000256" key="3">
    <source>
        <dbReference type="ARBA" id="ARBA00022617"/>
    </source>
</evidence>
<evidence type="ECO:0000256" key="11">
    <source>
        <dbReference type="SAM" id="MobiDB-lite"/>
    </source>
</evidence>
<proteinExistence type="inferred from homology"/>
<sequence length="382" mass="41904">MAGPGDRLDLDVAFSPDWTDHHNGTNSDIIMLQQDLLDTLFLNRKALADVGGSETGAGNVHTNTESHHQTRATEGGNNRAATALTMNKDMGGPDEPGAEKCPVDHRSREAWMAQAKAAQEAQETQAQAQPTAPPASKPTSSTWQWPRIPFLSSSTSSSATPTRTDQSSPQQQQPQKQEHLRQQQQPPQRRADGSLGTDRVISTIPRSQSAGATSSACPVNHETETGADAKTGNWVYPSEKMFFDAMKRKGHDTRAGDMKTVVPIHNAVNERAWKEIREWERPYATETCPQGPMLYSFTGLSTTMSPKARLNTLLGYTAPFDRHDWVVDRCGTRVEYVIDFYAGRADGARAAGGKPSFYLDVRPKLNTWEGVKMRASRAVGLS</sequence>
<evidence type="ECO:0000256" key="4">
    <source>
        <dbReference type="ARBA" id="ARBA00022723"/>
    </source>
</evidence>
<keyword evidence="4 10" id="KW-0479">Metal-binding</keyword>
<keyword evidence="8 10" id="KW-0472">Membrane</keyword>
<keyword evidence="7 10" id="KW-0496">Mitochondrion</keyword>
<feature type="compositionally biased region" description="Polar residues" evidence="11">
    <location>
        <begin position="204"/>
        <end position="217"/>
    </location>
</feature>
<evidence type="ECO:0000256" key="5">
    <source>
        <dbReference type="ARBA" id="ARBA00022792"/>
    </source>
</evidence>
<evidence type="ECO:0000256" key="6">
    <source>
        <dbReference type="ARBA" id="ARBA00023004"/>
    </source>
</evidence>
<protein>
    <recommendedName>
        <fullName evidence="10">Holocytochrome c-type synthase</fullName>
        <ecNumber evidence="10">4.4.1.17</ecNumber>
    </recommendedName>
</protein>
<comment type="function">
    <text evidence="10">Lyase that catalyzes the covalent linking of the heme group to the cytochrome C apoprotein to produce the mature functional cytochrome.</text>
</comment>
<dbReference type="EMBL" id="JAKNSF020000163">
    <property type="protein sequence ID" value="KAK7709990.1"/>
    <property type="molecule type" value="Genomic_DNA"/>
</dbReference>
<accession>A0ABR1NPJ3</accession>
<name>A0ABR1NPJ3_DIAER</name>
<dbReference type="InterPro" id="IPR000511">
    <property type="entry name" value="Holocyt_c/c1_synthase"/>
</dbReference>
<comment type="similarity">
    <text evidence="2 10">Belongs to the cytochrome c-type heme lyase family.</text>
</comment>
<evidence type="ECO:0000256" key="7">
    <source>
        <dbReference type="ARBA" id="ARBA00023128"/>
    </source>
</evidence>
<reference evidence="12 13" key="1">
    <citation type="submission" date="2024-02" db="EMBL/GenBank/DDBJ databases">
        <title>De novo assembly and annotation of 12 fungi associated with fruit tree decline syndrome in Ontario, Canada.</title>
        <authorList>
            <person name="Sulman M."/>
            <person name="Ellouze W."/>
            <person name="Ilyukhin E."/>
        </authorList>
    </citation>
    <scope>NUCLEOTIDE SEQUENCE [LARGE SCALE GENOMIC DNA]</scope>
    <source>
        <strain evidence="12 13">M169</strain>
    </source>
</reference>
<comment type="caution">
    <text evidence="12">The sequence shown here is derived from an EMBL/GenBank/DDBJ whole genome shotgun (WGS) entry which is preliminary data.</text>
</comment>
<feature type="compositionally biased region" description="Low complexity" evidence="11">
    <location>
        <begin position="113"/>
        <end position="130"/>
    </location>
</feature>
<dbReference type="PANTHER" id="PTHR12743:SF0">
    <property type="entry name" value="HOLOCYTOCHROME C-TYPE SYNTHASE"/>
    <property type="match status" value="1"/>
</dbReference>
<keyword evidence="6 10" id="KW-0408">Iron</keyword>
<gene>
    <name evidence="12" type="ORF">SLS63_013091</name>
</gene>
<evidence type="ECO:0000256" key="1">
    <source>
        <dbReference type="ARBA" id="ARBA00004273"/>
    </source>
</evidence>